<feature type="region of interest" description="Disordered" evidence="1">
    <location>
        <begin position="1"/>
        <end position="23"/>
    </location>
</feature>
<feature type="transmembrane region" description="Helical" evidence="2">
    <location>
        <begin position="358"/>
        <end position="377"/>
    </location>
</feature>
<dbReference type="PANTHER" id="PTHR45689">
    <property type="entry name" value="I[[H]] CHANNEL, ISOFORM E"/>
    <property type="match status" value="1"/>
</dbReference>
<dbReference type="GO" id="GO:0005249">
    <property type="term" value="F:voltage-gated potassium channel activity"/>
    <property type="evidence" value="ECO:0007669"/>
    <property type="project" value="TreeGrafter"/>
</dbReference>
<keyword evidence="2" id="KW-0812">Transmembrane</keyword>
<keyword evidence="2" id="KW-0472">Membrane</keyword>
<dbReference type="Pfam" id="PF07885">
    <property type="entry name" value="Ion_trans_2"/>
    <property type="match status" value="1"/>
</dbReference>
<keyword evidence="2" id="KW-1133">Transmembrane helix</keyword>
<accession>A0A8S1PC22</accession>
<feature type="transmembrane region" description="Helical" evidence="2">
    <location>
        <begin position="181"/>
        <end position="204"/>
    </location>
</feature>
<feature type="domain" description="Cyclic nucleotide-binding" evidence="3">
    <location>
        <begin position="495"/>
        <end position="596"/>
    </location>
</feature>
<feature type="transmembrane region" description="Helical" evidence="2">
    <location>
        <begin position="210"/>
        <end position="232"/>
    </location>
</feature>
<dbReference type="PROSITE" id="PS50042">
    <property type="entry name" value="CNMP_BINDING_3"/>
    <property type="match status" value="1"/>
</dbReference>
<evidence type="ECO:0000256" key="2">
    <source>
        <dbReference type="SAM" id="Phobius"/>
    </source>
</evidence>
<evidence type="ECO:0000259" key="3">
    <source>
        <dbReference type="PROSITE" id="PS50042"/>
    </source>
</evidence>
<evidence type="ECO:0000313" key="4">
    <source>
        <dbReference type="EMBL" id="CAD8100228.1"/>
    </source>
</evidence>
<proteinExistence type="predicted"/>
<dbReference type="OrthoDB" id="297496at2759"/>
<dbReference type="InterPro" id="IPR051413">
    <property type="entry name" value="K/Na_HCN_channel"/>
</dbReference>
<keyword evidence="5" id="KW-1185">Reference proteome</keyword>
<comment type="caution">
    <text evidence="4">The sequence shown here is derived from an EMBL/GenBank/DDBJ whole genome shotgun (WGS) entry which is preliminary data.</text>
</comment>
<dbReference type="AlphaFoldDB" id="A0A8S1PC22"/>
<feature type="transmembrane region" description="Helical" evidence="2">
    <location>
        <begin position="276"/>
        <end position="293"/>
    </location>
</feature>
<dbReference type="InterPro" id="IPR013099">
    <property type="entry name" value="K_chnl_dom"/>
</dbReference>
<name>A0A8S1PC22_9CILI</name>
<dbReference type="InterPro" id="IPR000595">
    <property type="entry name" value="cNMP-bd_dom"/>
</dbReference>
<dbReference type="CDD" id="cd00038">
    <property type="entry name" value="CAP_ED"/>
    <property type="match status" value="1"/>
</dbReference>
<dbReference type="Proteomes" id="UP000692954">
    <property type="component" value="Unassembled WGS sequence"/>
</dbReference>
<dbReference type="EMBL" id="CAJJDN010000073">
    <property type="protein sequence ID" value="CAD8100228.1"/>
    <property type="molecule type" value="Genomic_DNA"/>
</dbReference>
<dbReference type="Pfam" id="PF00027">
    <property type="entry name" value="cNMP_binding"/>
    <property type="match status" value="1"/>
</dbReference>
<sequence length="898" mass="105736">MSFLNYEQKQNNHDYEKDKIGPDKTSIMINPKQGSNSEIQFYSDISVIDSNRPVPQSSLIRPIAQLKKENSGRQLRFNTSSKNVKGDQQVANKISNFRKVVLKNEENIKTIQERFWNKLLEAAYIWRKDIFNYNKEVINNLFSYDSKEENNGKIANSSKGILSLKIEVLLPSQLFVRLWDLMALIITAITLWFSSFVATFGLFYQESYRIIIYMFITFFWIDAFIICHKAIILQGELILNKRIIIQQYLRSHVYNDIINCLIWIIQLSHIDDIHARQLLSLIQTVFIIIRLYSRLNNYIDCLYMSGSLSELIDLIILINCIFFCIHIFACYWTYIGFATENTGMNWLIKNQIENKEHWIQYNIAIYWATMTMVTVGYGDVTAGNQYEIVYSNFAMFISSLIFAYSMNSIGIIIKNIQVSSSFYKKNLILMNTYMKNNLVSDSIQNRVRNFLKYQAENNQQTNAQDIHNIIDDFPPLLQEELKQDVKLRILNQIKLFDIFSEKIKYAVANKLQYGSCIPNDVLFDNQLSNDHSLYFVEKGEIIIQESMTKKQLETFKSGTYFGQYQFFTNRSLPIRAVSQTFTQIYKISRNDFLQILNTSQIDFETYHNIKDQLIINQDLRIINLKCNMCSKYTHLNVYCPIISYRPDLERLIKSQYFIKQERKKIIRMDRQKINSLNDYENIVTSVTQYQQQELHIQSSNNYDKISQDQNESQNNLIKQNQSNQPSLSQLNAQSEKQQQIFQTQYSLGSQMQKQQSKQLFYQKSIGIQINENRRKSISSTFELENLVVPVSNAQVQKQFLNKNAFQTTDLMEVQLQFQNCDIDLALRSQSYLPFNHISVVIAQNNQRRNKSKQQSLFNFKYTLFYKVATLCKLEKPVNQNNLKKKRYVMKNIQIKEKQ</sequence>
<evidence type="ECO:0000313" key="5">
    <source>
        <dbReference type="Proteomes" id="UP000692954"/>
    </source>
</evidence>
<feature type="compositionally biased region" description="Basic and acidic residues" evidence="1">
    <location>
        <begin position="10"/>
        <end position="22"/>
    </location>
</feature>
<dbReference type="GO" id="GO:0035725">
    <property type="term" value="P:sodium ion transmembrane transport"/>
    <property type="evidence" value="ECO:0007669"/>
    <property type="project" value="TreeGrafter"/>
</dbReference>
<dbReference type="PANTHER" id="PTHR45689:SF5">
    <property type="entry name" value="I[[H]] CHANNEL, ISOFORM E"/>
    <property type="match status" value="1"/>
</dbReference>
<evidence type="ECO:0000256" key="1">
    <source>
        <dbReference type="SAM" id="MobiDB-lite"/>
    </source>
</evidence>
<dbReference type="GO" id="GO:0003254">
    <property type="term" value="P:regulation of membrane depolarization"/>
    <property type="evidence" value="ECO:0007669"/>
    <property type="project" value="TreeGrafter"/>
</dbReference>
<organism evidence="4 5">
    <name type="scientific">Paramecium sonneborni</name>
    <dbReference type="NCBI Taxonomy" id="65129"/>
    <lineage>
        <taxon>Eukaryota</taxon>
        <taxon>Sar</taxon>
        <taxon>Alveolata</taxon>
        <taxon>Ciliophora</taxon>
        <taxon>Intramacronucleata</taxon>
        <taxon>Oligohymenophorea</taxon>
        <taxon>Peniculida</taxon>
        <taxon>Parameciidae</taxon>
        <taxon>Paramecium</taxon>
    </lineage>
</organism>
<dbReference type="GO" id="GO:0098855">
    <property type="term" value="C:HCN channel complex"/>
    <property type="evidence" value="ECO:0007669"/>
    <property type="project" value="TreeGrafter"/>
</dbReference>
<reference evidence="4" key="1">
    <citation type="submission" date="2021-01" db="EMBL/GenBank/DDBJ databases">
        <authorList>
            <consortium name="Genoscope - CEA"/>
            <person name="William W."/>
        </authorList>
    </citation>
    <scope>NUCLEOTIDE SEQUENCE</scope>
</reference>
<feature type="transmembrane region" description="Helical" evidence="2">
    <location>
        <begin position="389"/>
        <end position="413"/>
    </location>
</feature>
<feature type="transmembrane region" description="Helical" evidence="2">
    <location>
        <begin position="314"/>
        <end position="338"/>
    </location>
</feature>
<gene>
    <name evidence="4" type="ORF">PSON_ATCC_30995.1.T0730141</name>
</gene>
<protein>
    <recommendedName>
        <fullName evidence="3">Cyclic nucleotide-binding domain-containing protein</fullName>
    </recommendedName>
</protein>